<reference evidence="6 7" key="1">
    <citation type="submission" date="2019-12" db="EMBL/GenBank/DDBJ databases">
        <title>Hybrid Genome Assemblies of two High G+C Isolates from Undergraduate Microbiology Courses.</title>
        <authorList>
            <person name="Ne Ville C.J."/>
            <person name="Enright D."/>
            <person name="Hernandez I."/>
            <person name="Dodsworth J."/>
            <person name="Orwin P.M."/>
        </authorList>
    </citation>
    <scope>NUCLEOTIDE SEQUENCE [LARGE SCALE GENOMIC DNA]</scope>
    <source>
        <strain evidence="6 7">CSUSB</strain>
    </source>
</reference>
<dbReference type="CDD" id="cd05466">
    <property type="entry name" value="PBP2_LTTR_substrate"/>
    <property type="match status" value="1"/>
</dbReference>
<name>A0A6I6HFS5_VARPD</name>
<dbReference type="SUPFAM" id="SSF46785">
    <property type="entry name" value="Winged helix' DNA-binding domain"/>
    <property type="match status" value="1"/>
</dbReference>
<evidence type="ECO:0000313" key="7">
    <source>
        <dbReference type="Proteomes" id="UP000425817"/>
    </source>
</evidence>
<evidence type="ECO:0000256" key="3">
    <source>
        <dbReference type="ARBA" id="ARBA00023125"/>
    </source>
</evidence>
<accession>A0A6I6HFS5</accession>
<dbReference type="InterPro" id="IPR036388">
    <property type="entry name" value="WH-like_DNA-bd_sf"/>
</dbReference>
<dbReference type="Pfam" id="PF03466">
    <property type="entry name" value="LysR_substrate"/>
    <property type="match status" value="1"/>
</dbReference>
<comment type="similarity">
    <text evidence="1">Belongs to the LysR transcriptional regulatory family.</text>
</comment>
<keyword evidence="4" id="KW-0804">Transcription</keyword>
<feature type="domain" description="HTH lysR-type" evidence="5">
    <location>
        <begin position="4"/>
        <end position="61"/>
    </location>
</feature>
<dbReference type="OrthoDB" id="8751315at2"/>
<dbReference type="SUPFAM" id="SSF53850">
    <property type="entry name" value="Periplasmic binding protein-like II"/>
    <property type="match status" value="1"/>
</dbReference>
<protein>
    <submittedName>
        <fullName evidence="6">LysR family transcriptional regulator</fullName>
    </submittedName>
</protein>
<evidence type="ECO:0000256" key="1">
    <source>
        <dbReference type="ARBA" id="ARBA00009437"/>
    </source>
</evidence>
<dbReference type="Gene3D" id="3.40.190.290">
    <property type="match status" value="1"/>
</dbReference>
<dbReference type="InterPro" id="IPR000847">
    <property type="entry name" value="LysR_HTH_N"/>
</dbReference>
<dbReference type="PANTHER" id="PTHR30346:SF28">
    <property type="entry name" value="HTH-TYPE TRANSCRIPTIONAL REGULATOR CYNR"/>
    <property type="match status" value="1"/>
</dbReference>
<dbReference type="Pfam" id="PF00126">
    <property type="entry name" value="HTH_1"/>
    <property type="match status" value="1"/>
</dbReference>
<organism evidence="6 7">
    <name type="scientific">Variovorax paradoxus</name>
    <dbReference type="NCBI Taxonomy" id="34073"/>
    <lineage>
        <taxon>Bacteria</taxon>
        <taxon>Pseudomonadati</taxon>
        <taxon>Pseudomonadota</taxon>
        <taxon>Betaproteobacteria</taxon>
        <taxon>Burkholderiales</taxon>
        <taxon>Comamonadaceae</taxon>
        <taxon>Variovorax</taxon>
    </lineage>
</organism>
<sequence length="294" mass="31607">MRNLNLDQVQTLIAIADLGTLAAAAKALHFAPPTVSLHIRELESRLGAVLVERGRRQARLTPAGLALVEGGRKLLASAEELSDQVRRKAEGREGVVRIGSSAGVSAHLLPALLARLSKRSPGVDVTVSILSSVEAIARLQAGTLDIGIVAMPQAPSAGVQLIAWRNDPMVAILPRSWKAPKLVTPQWLAERAWISFDPGTQMYRLIAAWFGQAGLNPQARMHLNYPEAIKSLVAAGHAAAILPFEPHSKEAMADELVVRHLKPMLSRPLGLAFRVTKSRDNAVQSVLQTLGEFG</sequence>
<evidence type="ECO:0000259" key="5">
    <source>
        <dbReference type="PROSITE" id="PS50931"/>
    </source>
</evidence>
<dbReference type="InterPro" id="IPR005119">
    <property type="entry name" value="LysR_subst-bd"/>
</dbReference>
<dbReference type="GO" id="GO:0003677">
    <property type="term" value="F:DNA binding"/>
    <property type="evidence" value="ECO:0007669"/>
    <property type="project" value="UniProtKB-KW"/>
</dbReference>
<keyword evidence="3" id="KW-0238">DNA-binding</keyword>
<dbReference type="Proteomes" id="UP000425817">
    <property type="component" value="Chromosome"/>
</dbReference>
<gene>
    <name evidence="6" type="ORF">GOQ09_06735</name>
</gene>
<dbReference type="PANTHER" id="PTHR30346">
    <property type="entry name" value="TRANSCRIPTIONAL DUAL REGULATOR HCAR-RELATED"/>
    <property type="match status" value="1"/>
</dbReference>
<dbReference type="PROSITE" id="PS50931">
    <property type="entry name" value="HTH_LYSR"/>
    <property type="match status" value="1"/>
</dbReference>
<evidence type="ECO:0000256" key="4">
    <source>
        <dbReference type="ARBA" id="ARBA00023163"/>
    </source>
</evidence>
<dbReference type="GO" id="GO:0003700">
    <property type="term" value="F:DNA-binding transcription factor activity"/>
    <property type="evidence" value="ECO:0007669"/>
    <property type="project" value="InterPro"/>
</dbReference>
<dbReference type="Gene3D" id="1.10.10.10">
    <property type="entry name" value="Winged helix-like DNA-binding domain superfamily/Winged helix DNA-binding domain"/>
    <property type="match status" value="1"/>
</dbReference>
<evidence type="ECO:0000313" key="6">
    <source>
        <dbReference type="EMBL" id="QGW81298.1"/>
    </source>
</evidence>
<dbReference type="InterPro" id="IPR036390">
    <property type="entry name" value="WH_DNA-bd_sf"/>
</dbReference>
<dbReference type="AlphaFoldDB" id="A0A6I6HFS5"/>
<dbReference type="EMBL" id="CP046622">
    <property type="protein sequence ID" value="QGW81298.1"/>
    <property type="molecule type" value="Genomic_DNA"/>
</dbReference>
<dbReference type="RefSeq" id="WP_157612735.1">
    <property type="nucleotide sequence ID" value="NZ_CP046622.1"/>
</dbReference>
<evidence type="ECO:0000256" key="2">
    <source>
        <dbReference type="ARBA" id="ARBA00023015"/>
    </source>
</evidence>
<proteinExistence type="inferred from homology"/>
<keyword evidence="2" id="KW-0805">Transcription regulation</keyword>